<gene>
    <name evidence="1" type="ORF">SAMN05443661_10137</name>
</gene>
<dbReference type="InterPro" id="IPR019587">
    <property type="entry name" value="Polyketide_cyclase/dehydratase"/>
</dbReference>
<organism evidence="1 2">
    <name type="scientific">Natronobacterium gregoryi</name>
    <dbReference type="NCBI Taxonomy" id="44930"/>
    <lineage>
        <taxon>Archaea</taxon>
        <taxon>Methanobacteriati</taxon>
        <taxon>Methanobacteriota</taxon>
        <taxon>Stenosarchaea group</taxon>
        <taxon>Halobacteria</taxon>
        <taxon>Halobacteriales</taxon>
        <taxon>Natrialbaceae</taxon>
        <taxon>Natronobacterium</taxon>
    </lineage>
</organism>
<sequence length="145" mass="16138">MVTASDSVTIDAPPEAVFAYLDEPHHHAEVTPSLSDVRNVEPLDDGGKRLEFTYEMAGVGLDGELVQTVHKPPTRHVFEMSGRLEGEIDLELAEHDDGSRLTYTGTYDLPGTVLSAVAEPFVRRYNERELQTTLENVKTRLELSE</sequence>
<reference evidence="1 2" key="1">
    <citation type="submission" date="2016-10" db="EMBL/GenBank/DDBJ databases">
        <authorList>
            <person name="de Groot N.N."/>
        </authorList>
    </citation>
    <scope>NUCLEOTIDE SEQUENCE [LARGE SCALE GENOMIC DNA]</scope>
    <source>
        <strain evidence="1 2">SP2</strain>
    </source>
</reference>
<dbReference type="RefSeq" id="WP_005580788.1">
    <property type="nucleotide sequence ID" value="NZ_FORO01000001.1"/>
</dbReference>
<dbReference type="EMBL" id="FORO01000001">
    <property type="protein sequence ID" value="SFI50394.1"/>
    <property type="molecule type" value="Genomic_DNA"/>
</dbReference>
<evidence type="ECO:0000313" key="2">
    <source>
        <dbReference type="Proteomes" id="UP000182829"/>
    </source>
</evidence>
<dbReference type="SUPFAM" id="SSF55961">
    <property type="entry name" value="Bet v1-like"/>
    <property type="match status" value="1"/>
</dbReference>
<protein>
    <submittedName>
        <fullName evidence="1">Carbon monoxide dehydrogenase subunit G</fullName>
    </submittedName>
</protein>
<evidence type="ECO:0000313" key="1">
    <source>
        <dbReference type="EMBL" id="SFI50394.1"/>
    </source>
</evidence>
<dbReference type="GeneID" id="14209855"/>
<dbReference type="OMA" id="WTYRMAG"/>
<dbReference type="Proteomes" id="UP000182829">
    <property type="component" value="Unassembled WGS sequence"/>
</dbReference>
<dbReference type="OrthoDB" id="195304at2157"/>
<dbReference type="Gene3D" id="3.30.530.20">
    <property type="match status" value="1"/>
</dbReference>
<dbReference type="InterPro" id="IPR023393">
    <property type="entry name" value="START-like_dom_sf"/>
</dbReference>
<proteinExistence type="predicted"/>
<dbReference type="AlphaFoldDB" id="A0A1I3IR00"/>
<accession>A0A1I3IR00</accession>
<name>A0A1I3IR00_9EURY</name>
<dbReference type="Pfam" id="PF10604">
    <property type="entry name" value="Polyketide_cyc2"/>
    <property type="match status" value="1"/>
</dbReference>
<dbReference type="CDD" id="cd07812">
    <property type="entry name" value="SRPBCC"/>
    <property type="match status" value="1"/>
</dbReference>